<evidence type="ECO:0000313" key="10">
    <source>
        <dbReference type="EnsemblMetazoa" id="ASIC013471-PA"/>
    </source>
</evidence>
<gene>
    <name evidence="9" type="ORF">ZHAS_00013471</name>
</gene>
<comment type="subcellular location">
    <subcellularLocation>
        <location evidence="1">Cytoplasm</location>
        <location evidence="1">Cytoskeleton</location>
    </subcellularLocation>
</comment>
<reference evidence="9 11" key="1">
    <citation type="journal article" date="2014" name="BMC Genomics">
        <title>Genome sequence of Anopheles sinensis provides insight into genetics basis of mosquito competence for malaria parasites.</title>
        <authorList>
            <person name="Zhou D."/>
            <person name="Zhang D."/>
            <person name="Ding G."/>
            <person name="Shi L."/>
            <person name="Hou Q."/>
            <person name="Ye Y."/>
            <person name="Xu Y."/>
            <person name="Zhou H."/>
            <person name="Xiong C."/>
            <person name="Li S."/>
            <person name="Yu J."/>
            <person name="Hong S."/>
            <person name="Yu X."/>
            <person name="Zou P."/>
            <person name="Chen C."/>
            <person name="Chang X."/>
            <person name="Wang W."/>
            <person name="Lv Y."/>
            <person name="Sun Y."/>
            <person name="Ma L."/>
            <person name="Shen B."/>
            <person name="Zhu C."/>
        </authorList>
    </citation>
    <scope>NUCLEOTIDE SEQUENCE [LARGE SCALE GENOMIC DNA]</scope>
</reference>
<dbReference type="STRING" id="74873.A0A084W5N2"/>
<dbReference type="GO" id="GO:0005737">
    <property type="term" value="C:cytoplasm"/>
    <property type="evidence" value="ECO:0007669"/>
    <property type="project" value="TreeGrafter"/>
</dbReference>
<evidence type="ECO:0000256" key="7">
    <source>
        <dbReference type="SAM" id="Coils"/>
    </source>
</evidence>
<sequence length="675" mass="74775">MDISCGEVDPGNESAMDVDEGMDVCSDYETSRLQELLALSVNNTVLDANNSQGSMSNNATSEMGDSANTTVVLNSSFPKQQEGSAPDGLDKSTRFPLGIAKEYNQTINSLNSSKERMKSSLLSSPISNDLRLAGKENMFTNSFDAQLFEFPTETKREGDKFPLDVNEIPSVPGSIPAQSAQAEEEQFTPASDYIFSAADFDCLLSRGSSQAETATVTASAASSSQGTSTDLPRHSVLINFDPLLRRQTIVTSPDNNDTIGNLETTSACLALVDFAQQQQQQQQQQKLHSSFNASPLIPLVETNEFEPIGVLEQEDSSLVSSAVPDAATEQFDQTLTTVESGFIEGVNTPERPQPSETNTLEQTVVEAEVSNGSETIDLENRVPNQTQESCGEHTDHLSLSGGSIEQDFLKSIKSEKQYTQELFTDTSDPVVVQTPEVTLVKPINSAEPLCETIISTDDGEHQQDDVKETTDSTEAAVFLVSQSNSASDAEPEKDIETLVEFAKAPVVSSDDRMAQHEDENVDLAKKNKSEDINIADMEKKMHDVELREENMLKRITEKDKTISKMRKYDRMKKNAVKYKEHEEKLLEKIMKLEESLRAQEQRYEKMKSHAMSQLEIANTKIDEALRNHSQESAKLKAQIKKEELYRISINEQLIQKSKENEELVKICDELISETN</sequence>
<reference evidence="10" key="2">
    <citation type="submission" date="2020-05" db="UniProtKB">
        <authorList>
            <consortium name="EnsemblMetazoa"/>
        </authorList>
    </citation>
    <scope>IDENTIFICATION</scope>
</reference>
<dbReference type="GO" id="GO:0007052">
    <property type="term" value="P:mitotic spindle organization"/>
    <property type="evidence" value="ECO:0007669"/>
    <property type="project" value="InterPro"/>
</dbReference>
<dbReference type="VEuPathDB" id="VectorBase:ASIC013471"/>
<dbReference type="GO" id="GO:0005856">
    <property type="term" value="C:cytoskeleton"/>
    <property type="evidence" value="ECO:0007669"/>
    <property type="project" value="UniProtKB-SubCell"/>
</dbReference>
<proteinExistence type="inferred from homology"/>
<keyword evidence="6" id="KW-0206">Cytoskeleton</keyword>
<dbReference type="OrthoDB" id="10255048at2759"/>
<name>A0A084W5N2_ANOSI</name>
<accession>A0A084W5N2</accession>
<evidence type="ECO:0000313" key="9">
    <source>
        <dbReference type="EMBL" id="KFB45526.1"/>
    </source>
</evidence>
<dbReference type="FunFam" id="1.20.5.1700:FF:000001">
    <property type="entry name" value="Transforming acidic coiled-coil-containing protein 1 isoform 2"/>
    <property type="match status" value="1"/>
</dbReference>
<dbReference type="EnsemblMetazoa" id="ASIC013471-RA">
    <property type="protein sequence ID" value="ASIC013471-PA"/>
    <property type="gene ID" value="ASIC013471"/>
</dbReference>
<organism evidence="9">
    <name type="scientific">Anopheles sinensis</name>
    <name type="common">Mosquito</name>
    <dbReference type="NCBI Taxonomy" id="74873"/>
    <lineage>
        <taxon>Eukaryota</taxon>
        <taxon>Metazoa</taxon>
        <taxon>Ecdysozoa</taxon>
        <taxon>Arthropoda</taxon>
        <taxon>Hexapoda</taxon>
        <taxon>Insecta</taxon>
        <taxon>Pterygota</taxon>
        <taxon>Neoptera</taxon>
        <taxon>Endopterygota</taxon>
        <taxon>Diptera</taxon>
        <taxon>Nematocera</taxon>
        <taxon>Culicoidea</taxon>
        <taxon>Culicidae</taxon>
        <taxon>Anophelinae</taxon>
        <taxon>Anopheles</taxon>
    </lineage>
</organism>
<dbReference type="PANTHER" id="PTHR13924">
    <property type="entry name" value="TRANSFORMING ACIDIC COILED-COIL CONTAINING PROTEIN 1/2"/>
    <property type="match status" value="1"/>
</dbReference>
<evidence type="ECO:0000256" key="5">
    <source>
        <dbReference type="ARBA" id="ARBA00023054"/>
    </source>
</evidence>
<feature type="coiled-coil region" evidence="7">
    <location>
        <begin position="534"/>
        <end position="609"/>
    </location>
</feature>
<dbReference type="VEuPathDB" id="VectorBase:ASIS013333"/>
<dbReference type="PANTHER" id="PTHR13924:SF10">
    <property type="entry name" value="TRANSFORMING ACIDIC COILED-COIL PROTEIN, ISOFORM K"/>
    <property type="match status" value="1"/>
</dbReference>
<evidence type="ECO:0000256" key="3">
    <source>
        <dbReference type="ARBA" id="ARBA00022490"/>
    </source>
</evidence>
<dbReference type="EMBL" id="ATLV01020676">
    <property type="status" value="NOT_ANNOTATED_CDS"/>
    <property type="molecule type" value="Genomic_DNA"/>
</dbReference>
<evidence type="ECO:0000256" key="2">
    <source>
        <dbReference type="ARBA" id="ARBA00009423"/>
    </source>
</evidence>
<keyword evidence="4" id="KW-0597">Phosphoprotein</keyword>
<dbReference type="GO" id="GO:0007097">
    <property type="term" value="P:nuclear migration"/>
    <property type="evidence" value="ECO:0007669"/>
    <property type="project" value="TreeGrafter"/>
</dbReference>
<evidence type="ECO:0000256" key="1">
    <source>
        <dbReference type="ARBA" id="ARBA00004245"/>
    </source>
</evidence>
<comment type="similarity">
    <text evidence="2">Belongs to the TACC family.</text>
</comment>
<feature type="domain" description="Transforming acidic coiled-coil-containing protein C-terminal" evidence="8">
    <location>
        <begin position="537"/>
        <end position="671"/>
    </location>
</feature>
<keyword evidence="3" id="KW-0963">Cytoplasm</keyword>
<dbReference type="InterPro" id="IPR039915">
    <property type="entry name" value="TACC"/>
</dbReference>
<dbReference type="InterPro" id="IPR007707">
    <property type="entry name" value="TACC_C"/>
</dbReference>
<dbReference type="Proteomes" id="UP000030765">
    <property type="component" value="Unassembled WGS sequence"/>
</dbReference>
<evidence type="ECO:0000313" key="11">
    <source>
        <dbReference type="Proteomes" id="UP000030765"/>
    </source>
</evidence>
<keyword evidence="5 7" id="KW-0175">Coiled coil</keyword>
<evidence type="ECO:0000256" key="6">
    <source>
        <dbReference type="ARBA" id="ARBA00023212"/>
    </source>
</evidence>
<evidence type="ECO:0000256" key="4">
    <source>
        <dbReference type="ARBA" id="ARBA00022553"/>
    </source>
</evidence>
<protein>
    <submittedName>
        <fullName evidence="9">AGAP010297-PA-like protein</fullName>
    </submittedName>
</protein>
<evidence type="ECO:0000259" key="8">
    <source>
        <dbReference type="Pfam" id="PF05010"/>
    </source>
</evidence>
<dbReference type="Gene3D" id="1.20.5.1700">
    <property type="match status" value="1"/>
</dbReference>
<keyword evidence="11" id="KW-1185">Reference proteome</keyword>
<dbReference type="EMBL" id="KE525304">
    <property type="protein sequence ID" value="KFB45526.1"/>
    <property type="molecule type" value="Genomic_DNA"/>
</dbReference>
<dbReference type="Pfam" id="PF05010">
    <property type="entry name" value="TACC_C"/>
    <property type="match status" value="1"/>
</dbReference>
<dbReference type="AlphaFoldDB" id="A0A084W5N2"/>